<dbReference type="GO" id="GO:1902201">
    <property type="term" value="P:negative regulation of bacterial-type flagellum-dependent cell motility"/>
    <property type="evidence" value="ECO:0007669"/>
    <property type="project" value="TreeGrafter"/>
</dbReference>
<evidence type="ECO:0000313" key="5">
    <source>
        <dbReference type="Proteomes" id="UP000294678"/>
    </source>
</evidence>
<dbReference type="AlphaFoldDB" id="A0AA46DZA5"/>
<name>A0AA46DZA5_9FUSO</name>
<dbReference type="InterPro" id="IPR000160">
    <property type="entry name" value="GGDEF_dom"/>
</dbReference>
<dbReference type="Gene3D" id="1.25.40.10">
    <property type="entry name" value="Tetratricopeptide repeat domain"/>
    <property type="match status" value="1"/>
</dbReference>
<feature type="coiled-coil region" evidence="2">
    <location>
        <begin position="529"/>
        <end position="556"/>
    </location>
</feature>
<dbReference type="PANTHER" id="PTHR45138:SF9">
    <property type="entry name" value="DIGUANYLATE CYCLASE DGCM-RELATED"/>
    <property type="match status" value="1"/>
</dbReference>
<reference evidence="4 5" key="1">
    <citation type="submission" date="2019-03" db="EMBL/GenBank/DDBJ databases">
        <title>Genomic Encyclopedia of Type Strains, Phase IV (KMG-IV): sequencing the most valuable type-strain genomes for metagenomic binning, comparative biology and taxonomic classification.</title>
        <authorList>
            <person name="Goeker M."/>
        </authorList>
    </citation>
    <scope>NUCLEOTIDE SEQUENCE [LARGE SCALE GENOMIC DNA]</scope>
    <source>
        <strain evidence="4 5">DSM 100055</strain>
    </source>
</reference>
<evidence type="ECO:0000313" key="4">
    <source>
        <dbReference type="EMBL" id="TDT71753.1"/>
    </source>
</evidence>
<protein>
    <submittedName>
        <fullName evidence="4">Diguanylate cyclase (GGDEF)-like protein</fullName>
    </submittedName>
</protein>
<dbReference type="PANTHER" id="PTHR45138">
    <property type="entry name" value="REGULATORY COMPONENTS OF SENSORY TRANSDUCTION SYSTEM"/>
    <property type="match status" value="1"/>
</dbReference>
<dbReference type="CDD" id="cd01949">
    <property type="entry name" value="GGDEF"/>
    <property type="match status" value="1"/>
</dbReference>
<accession>A0AA46DZA5</accession>
<organism evidence="4 5">
    <name type="scientific">Hypnocyclicus thermotrophus</name>
    <dbReference type="NCBI Taxonomy" id="1627895"/>
    <lineage>
        <taxon>Bacteria</taxon>
        <taxon>Fusobacteriati</taxon>
        <taxon>Fusobacteriota</taxon>
        <taxon>Fusobacteriia</taxon>
        <taxon>Fusobacteriales</taxon>
        <taxon>Fusobacteriaceae</taxon>
        <taxon>Hypnocyclicus</taxon>
    </lineage>
</organism>
<dbReference type="PROSITE" id="PS50005">
    <property type="entry name" value="TPR"/>
    <property type="match status" value="1"/>
</dbReference>
<dbReference type="InterPro" id="IPR050469">
    <property type="entry name" value="Diguanylate_Cyclase"/>
</dbReference>
<feature type="repeat" description="TPR" evidence="1">
    <location>
        <begin position="87"/>
        <end position="120"/>
    </location>
</feature>
<dbReference type="SUPFAM" id="SSF55073">
    <property type="entry name" value="Nucleotide cyclase"/>
    <property type="match status" value="1"/>
</dbReference>
<dbReference type="InterPro" id="IPR019734">
    <property type="entry name" value="TPR_rpt"/>
</dbReference>
<dbReference type="SMART" id="SM00267">
    <property type="entry name" value="GGDEF"/>
    <property type="match status" value="1"/>
</dbReference>
<dbReference type="Pfam" id="PF00990">
    <property type="entry name" value="GGDEF"/>
    <property type="match status" value="1"/>
</dbReference>
<dbReference type="EMBL" id="SOBG01000002">
    <property type="protein sequence ID" value="TDT71753.1"/>
    <property type="molecule type" value="Genomic_DNA"/>
</dbReference>
<dbReference type="SUPFAM" id="SSF48452">
    <property type="entry name" value="TPR-like"/>
    <property type="match status" value="1"/>
</dbReference>
<dbReference type="PROSITE" id="PS50887">
    <property type="entry name" value="GGDEF"/>
    <property type="match status" value="1"/>
</dbReference>
<proteinExistence type="predicted"/>
<dbReference type="InterPro" id="IPR011990">
    <property type="entry name" value="TPR-like_helical_dom_sf"/>
</dbReference>
<evidence type="ECO:0000256" key="1">
    <source>
        <dbReference type="PROSITE-ProRule" id="PRU00339"/>
    </source>
</evidence>
<gene>
    <name evidence="4" type="ORF">EV215_0437</name>
</gene>
<evidence type="ECO:0000259" key="3">
    <source>
        <dbReference type="PROSITE" id="PS50887"/>
    </source>
</evidence>
<comment type="caution">
    <text evidence="4">The sequence shown here is derived from an EMBL/GenBank/DDBJ whole genome shotgun (WGS) entry which is preliminary data.</text>
</comment>
<dbReference type="Proteomes" id="UP000294678">
    <property type="component" value="Unassembled WGS sequence"/>
</dbReference>
<dbReference type="FunFam" id="3.30.70.270:FF:000001">
    <property type="entry name" value="Diguanylate cyclase domain protein"/>
    <property type="match status" value="1"/>
</dbReference>
<keyword evidence="5" id="KW-1185">Reference proteome</keyword>
<dbReference type="SUPFAM" id="SSF55781">
    <property type="entry name" value="GAF domain-like"/>
    <property type="match status" value="1"/>
</dbReference>
<dbReference type="Gene3D" id="3.30.450.40">
    <property type="match status" value="1"/>
</dbReference>
<dbReference type="GO" id="GO:0052621">
    <property type="term" value="F:diguanylate cyclase activity"/>
    <property type="evidence" value="ECO:0007669"/>
    <property type="project" value="TreeGrafter"/>
</dbReference>
<evidence type="ECO:0000256" key="2">
    <source>
        <dbReference type="SAM" id="Coils"/>
    </source>
</evidence>
<dbReference type="InterPro" id="IPR029787">
    <property type="entry name" value="Nucleotide_cyclase"/>
</dbReference>
<dbReference type="NCBIfam" id="TIGR00254">
    <property type="entry name" value="GGDEF"/>
    <property type="match status" value="1"/>
</dbReference>
<feature type="domain" description="GGDEF" evidence="3">
    <location>
        <begin position="584"/>
        <end position="719"/>
    </location>
</feature>
<dbReference type="GO" id="GO:0043709">
    <property type="term" value="P:cell adhesion involved in single-species biofilm formation"/>
    <property type="evidence" value="ECO:0007669"/>
    <property type="project" value="TreeGrafter"/>
</dbReference>
<dbReference type="InterPro" id="IPR043128">
    <property type="entry name" value="Rev_trsase/Diguanyl_cyclase"/>
</dbReference>
<dbReference type="Gene3D" id="3.30.70.270">
    <property type="match status" value="1"/>
</dbReference>
<sequence>MEEKIILKEKIKEYLKFSNNNATDIFNIKSIVDIKNNTQEFLFQQSTYLKLINSSFLTYTEKVDEYLNLLLEMVSLYKKVNLKDELIGLYFEIGNIFYDIRDYVKASEYFFKAYNYRSDIEDKSFLYILYNNIAILEYHIGEYEKAYYYMLLSLEEILKHSKEYSIQNDNKIIPFLNISQILLKLNEYNKALKYLKIAEVFIKFYNLTEFENTLFYLLNKTYLKLNKKIKKHSLHLMKTNNKKSISIIHFREDTINLIKNCILTEQYSNLVSYFSKVTYISYRNNLILSDIYKLASMYYSKIKNYKKAYLYSRKEIINQKKENKKYNKNISNNIEKKINFNYKFEDEEVENDYLNNSNYINTLSIINNIGIEITSIMDFDLLLEKIYLNLSKIIPIDIFGIGIINNKDSTINYAIFKEHNEEIKYDPKKLNDSSSLGAYCIRNKKEIIINNWKKEYYKYNIPLNKNFISKIVPSSILFFPLIIREKILGVLTLQSYNSNVYNNEHIEICRILTNYIAIALKNSIQSNDLKKEVIKRKKAEEELKNLNNKLRDLSQKDDLTKLYNKRIFNKKFNSFWNKAAMNKESITLIIIDIDKFKEFNDNYGHLMGDFCIVKVAETIKRAFNFDADVLARYGGDEFTIILYNTNKEIVTKKVNLFFRELSLLQIKHEFSTVSNIVTATLGAASIIPKEFNQERKLFILADKALYEAKKKGRNRIIYK</sequence>
<dbReference type="GO" id="GO:0005886">
    <property type="term" value="C:plasma membrane"/>
    <property type="evidence" value="ECO:0007669"/>
    <property type="project" value="TreeGrafter"/>
</dbReference>
<dbReference type="InterPro" id="IPR003018">
    <property type="entry name" value="GAF"/>
</dbReference>
<keyword evidence="1" id="KW-0802">TPR repeat</keyword>
<dbReference type="RefSeq" id="WP_134112349.1">
    <property type="nucleotide sequence ID" value="NZ_SOBG01000002.1"/>
</dbReference>
<dbReference type="Pfam" id="PF13185">
    <property type="entry name" value="GAF_2"/>
    <property type="match status" value="1"/>
</dbReference>
<keyword evidence="2" id="KW-0175">Coiled coil</keyword>
<dbReference type="InterPro" id="IPR029016">
    <property type="entry name" value="GAF-like_dom_sf"/>
</dbReference>